<accession>A0A517TRY1</accession>
<sequence length="353" mass="39025">MCQPTAQPRRRTTGFTLVELLVAIAIIGALMALLLPAVQAAREAARRVQCMNNLKQTSLAILDYEQAEKELPAAGAFDAVEKSMKYQSIGQYFRVDLRSGTDQSWVVSILPFMEQQQLASQFDPRRHAAANPTQPQAAQPATLLCSSEEAFGRQYSWRGTTGTEAPVAFGKANYAAYTGPFHVDDFYSPGAIRLFGQQLRRIEDGVSQTLAISEVRTREHEFDQRGAWALPWSGASLLSFDAHPLWYEDAVQNQSQEFPEFIFSPRSLGYTQVPNSKNPDVLYECPDLSAEQFEQMQCTNSTGYISAAPRSNHPLGVNSAFLDGSVHFLANDIDEPLMAHLICIADGQVVNVP</sequence>
<dbReference type="Proteomes" id="UP000317909">
    <property type="component" value="Chromosome"/>
</dbReference>
<reference evidence="2 3" key="1">
    <citation type="submission" date="2019-02" db="EMBL/GenBank/DDBJ databases">
        <title>Deep-cultivation of Planctomycetes and their phenomic and genomic characterization uncovers novel biology.</title>
        <authorList>
            <person name="Wiegand S."/>
            <person name="Jogler M."/>
            <person name="Boedeker C."/>
            <person name="Pinto D."/>
            <person name="Vollmers J."/>
            <person name="Rivas-Marin E."/>
            <person name="Kohn T."/>
            <person name="Peeters S.H."/>
            <person name="Heuer A."/>
            <person name="Rast P."/>
            <person name="Oberbeckmann S."/>
            <person name="Bunk B."/>
            <person name="Jeske O."/>
            <person name="Meyerdierks A."/>
            <person name="Storesund J.E."/>
            <person name="Kallscheuer N."/>
            <person name="Luecker S."/>
            <person name="Lage O.M."/>
            <person name="Pohl T."/>
            <person name="Merkel B.J."/>
            <person name="Hornburger P."/>
            <person name="Mueller R.-W."/>
            <person name="Bruemmer F."/>
            <person name="Labrenz M."/>
            <person name="Spormann A.M."/>
            <person name="Op den Camp H."/>
            <person name="Overmann J."/>
            <person name="Amann R."/>
            <person name="Jetten M.S.M."/>
            <person name="Mascher T."/>
            <person name="Medema M.H."/>
            <person name="Devos D.P."/>
            <person name="Kaster A.-K."/>
            <person name="Ovreas L."/>
            <person name="Rohde M."/>
            <person name="Galperin M.Y."/>
            <person name="Jogler C."/>
        </authorList>
    </citation>
    <scope>NUCLEOTIDE SEQUENCE [LARGE SCALE GENOMIC DNA]</scope>
    <source>
        <strain evidence="2 3">I41</strain>
    </source>
</reference>
<protein>
    <recommendedName>
        <fullName evidence="1">DUF1559 domain-containing protein</fullName>
    </recommendedName>
</protein>
<dbReference type="InterPro" id="IPR012902">
    <property type="entry name" value="N_methyl_site"/>
</dbReference>
<feature type="domain" description="DUF1559" evidence="1">
    <location>
        <begin position="39"/>
        <end position="335"/>
    </location>
</feature>
<dbReference type="PROSITE" id="PS00409">
    <property type="entry name" value="PROKAR_NTER_METHYL"/>
    <property type="match status" value="1"/>
</dbReference>
<evidence type="ECO:0000313" key="2">
    <source>
        <dbReference type="EMBL" id="QDT71118.1"/>
    </source>
</evidence>
<gene>
    <name evidence="2" type="ORF">I41_02730</name>
</gene>
<dbReference type="InterPro" id="IPR045584">
    <property type="entry name" value="Pilin-like"/>
</dbReference>
<keyword evidence="3" id="KW-1185">Reference proteome</keyword>
<dbReference type="Pfam" id="PF07963">
    <property type="entry name" value="N_methyl"/>
    <property type="match status" value="1"/>
</dbReference>
<dbReference type="NCBIfam" id="TIGR02532">
    <property type="entry name" value="IV_pilin_GFxxxE"/>
    <property type="match status" value="1"/>
</dbReference>
<dbReference type="InterPro" id="IPR027558">
    <property type="entry name" value="Pre_pil_HX9DG_C"/>
</dbReference>
<name>A0A517TRY1_9BACT</name>
<dbReference type="AlphaFoldDB" id="A0A517TRY1"/>
<proteinExistence type="predicted"/>
<dbReference type="Gene3D" id="3.30.700.10">
    <property type="entry name" value="Glycoprotein, Type 4 Pilin"/>
    <property type="match status" value="1"/>
</dbReference>
<dbReference type="EMBL" id="CP036339">
    <property type="protein sequence ID" value="QDT71118.1"/>
    <property type="molecule type" value="Genomic_DNA"/>
</dbReference>
<dbReference type="KEGG" id="llh:I41_02730"/>
<dbReference type="RefSeq" id="WP_145430234.1">
    <property type="nucleotide sequence ID" value="NZ_CP036339.1"/>
</dbReference>
<dbReference type="SUPFAM" id="SSF54523">
    <property type="entry name" value="Pili subunits"/>
    <property type="match status" value="1"/>
</dbReference>
<dbReference type="PANTHER" id="PTHR30093">
    <property type="entry name" value="GENERAL SECRETION PATHWAY PROTEIN G"/>
    <property type="match status" value="1"/>
</dbReference>
<dbReference type="PANTHER" id="PTHR30093:SF2">
    <property type="entry name" value="TYPE II SECRETION SYSTEM PROTEIN H"/>
    <property type="match status" value="1"/>
</dbReference>
<dbReference type="InterPro" id="IPR011453">
    <property type="entry name" value="DUF1559"/>
</dbReference>
<dbReference type="NCBIfam" id="TIGR04294">
    <property type="entry name" value="pre_pil_HX9DG"/>
    <property type="match status" value="1"/>
</dbReference>
<organism evidence="2 3">
    <name type="scientific">Lacipirellula limnantheis</name>
    <dbReference type="NCBI Taxonomy" id="2528024"/>
    <lineage>
        <taxon>Bacteria</taxon>
        <taxon>Pseudomonadati</taxon>
        <taxon>Planctomycetota</taxon>
        <taxon>Planctomycetia</taxon>
        <taxon>Pirellulales</taxon>
        <taxon>Lacipirellulaceae</taxon>
        <taxon>Lacipirellula</taxon>
    </lineage>
</organism>
<dbReference type="Pfam" id="PF07596">
    <property type="entry name" value="SBP_bac_10"/>
    <property type="match status" value="1"/>
</dbReference>
<dbReference type="OrthoDB" id="251754at2"/>
<evidence type="ECO:0000313" key="3">
    <source>
        <dbReference type="Proteomes" id="UP000317909"/>
    </source>
</evidence>
<evidence type="ECO:0000259" key="1">
    <source>
        <dbReference type="Pfam" id="PF07596"/>
    </source>
</evidence>